<gene>
    <name evidence="1" type="ORF">KIN20_027438</name>
</gene>
<name>A0AAD5QZL0_PARTN</name>
<comment type="caution">
    <text evidence="1">The sequence shown here is derived from an EMBL/GenBank/DDBJ whole genome shotgun (WGS) entry which is preliminary data.</text>
</comment>
<organism evidence="1 2">
    <name type="scientific">Parelaphostrongylus tenuis</name>
    <name type="common">Meningeal worm</name>
    <dbReference type="NCBI Taxonomy" id="148309"/>
    <lineage>
        <taxon>Eukaryota</taxon>
        <taxon>Metazoa</taxon>
        <taxon>Ecdysozoa</taxon>
        <taxon>Nematoda</taxon>
        <taxon>Chromadorea</taxon>
        <taxon>Rhabditida</taxon>
        <taxon>Rhabditina</taxon>
        <taxon>Rhabditomorpha</taxon>
        <taxon>Strongyloidea</taxon>
        <taxon>Metastrongylidae</taxon>
        <taxon>Parelaphostrongylus</taxon>
    </lineage>
</organism>
<dbReference type="Proteomes" id="UP001196413">
    <property type="component" value="Unassembled WGS sequence"/>
</dbReference>
<sequence>MAVGEDYLLAELNNEDFFGALEDELSSGACELATELDVSHTLFPNSSPPA</sequence>
<accession>A0AAD5QZL0</accession>
<proteinExistence type="predicted"/>
<dbReference type="EMBL" id="JAHQIW010005647">
    <property type="protein sequence ID" value="KAJ1366693.1"/>
    <property type="molecule type" value="Genomic_DNA"/>
</dbReference>
<evidence type="ECO:0000313" key="1">
    <source>
        <dbReference type="EMBL" id="KAJ1366693.1"/>
    </source>
</evidence>
<keyword evidence="2" id="KW-1185">Reference proteome</keyword>
<dbReference type="AlphaFoldDB" id="A0AAD5QZL0"/>
<reference evidence="1" key="1">
    <citation type="submission" date="2021-06" db="EMBL/GenBank/DDBJ databases">
        <title>Parelaphostrongylus tenuis whole genome reference sequence.</title>
        <authorList>
            <person name="Garwood T.J."/>
            <person name="Larsen P.A."/>
            <person name="Fountain-Jones N.M."/>
            <person name="Garbe J.R."/>
            <person name="Macchietto M.G."/>
            <person name="Kania S.A."/>
            <person name="Gerhold R.W."/>
            <person name="Richards J.E."/>
            <person name="Wolf T.M."/>
        </authorList>
    </citation>
    <scope>NUCLEOTIDE SEQUENCE</scope>
    <source>
        <strain evidence="1">MNPRO001-30</strain>
        <tissue evidence="1">Meninges</tissue>
    </source>
</reference>
<evidence type="ECO:0000313" key="2">
    <source>
        <dbReference type="Proteomes" id="UP001196413"/>
    </source>
</evidence>
<protein>
    <submittedName>
        <fullName evidence="1">Uncharacterized protein</fullName>
    </submittedName>
</protein>